<dbReference type="GO" id="GO:0000287">
    <property type="term" value="F:magnesium ion binding"/>
    <property type="evidence" value="ECO:0007669"/>
    <property type="project" value="TreeGrafter"/>
</dbReference>
<dbReference type="Gene3D" id="3.40.50.1000">
    <property type="entry name" value="HAD superfamily/HAD-like"/>
    <property type="match status" value="1"/>
</dbReference>
<dbReference type="InterPro" id="IPR036412">
    <property type="entry name" value="HAD-like_sf"/>
</dbReference>
<dbReference type="EMBL" id="AZDZ01000003">
    <property type="protein sequence ID" value="KRK80533.1"/>
    <property type="molecule type" value="Genomic_DNA"/>
</dbReference>
<name>A0A0R1KAE0_9LACO</name>
<organism evidence="1 2">
    <name type="scientific">Companilactobacillus nodensis DSM 19682 = JCM 14932 = NBRC 107160</name>
    <dbReference type="NCBI Taxonomy" id="1423775"/>
    <lineage>
        <taxon>Bacteria</taxon>
        <taxon>Bacillati</taxon>
        <taxon>Bacillota</taxon>
        <taxon>Bacilli</taxon>
        <taxon>Lactobacillales</taxon>
        <taxon>Lactobacillaceae</taxon>
        <taxon>Companilactobacillus</taxon>
    </lineage>
</organism>
<evidence type="ECO:0008006" key="3">
    <source>
        <dbReference type="Google" id="ProtNLM"/>
    </source>
</evidence>
<evidence type="ECO:0000313" key="1">
    <source>
        <dbReference type="EMBL" id="KRK80533.1"/>
    </source>
</evidence>
<dbReference type="SFLD" id="SFLDG01140">
    <property type="entry name" value="C2.B:_Phosphomannomutase_and_P"/>
    <property type="match status" value="1"/>
</dbReference>
<protein>
    <recommendedName>
        <fullName evidence="3">HAD superfamily hydrolase</fullName>
    </recommendedName>
</protein>
<dbReference type="NCBIfam" id="TIGR01484">
    <property type="entry name" value="HAD-SF-IIB"/>
    <property type="match status" value="1"/>
</dbReference>
<dbReference type="PANTHER" id="PTHR10000">
    <property type="entry name" value="PHOSPHOSERINE PHOSPHATASE"/>
    <property type="match status" value="1"/>
</dbReference>
<reference evidence="1 2" key="1">
    <citation type="journal article" date="2015" name="Genome Announc.">
        <title>Expanding the biotechnology potential of lactobacilli through comparative genomics of 213 strains and associated genera.</title>
        <authorList>
            <person name="Sun Z."/>
            <person name="Harris H.M."/>
            <person name="McCann A."/>
            <person name="Guo C."/>
            <person name="Argimon S."/>
            <person name="Zhang W."/>
            <person name="Yang X."/>
            <person name="Jeffery I.B."/>
            <person name="Cooney J.C."/>
            <person name="Kagawa T.F."/>
            <person name="Liu W."/>
            <person name="Song Y."/>
            <person name="Salvetti E."/>
            <person name="Wrobel A."/>
            <person name="Rasinkangas P."/>
            <person name="Parkhill J."/>
            <person name="Rea M.C."/>
            <person name="O'Sullivan O."/>
            <person name="Ritari J."/>
            <person name="Douillard F.P."/>
            <person name="Paul Ross R."/>
            <person name="Yang R."/>
            <person name="Briner A.E."/>
            <person name="Felis G.E."/>
            <person name="de Vos W.M."/>
            <person name="Barrangou R."/>
            <person name="Klaenhammer T.R."/>
            <person name="Caufield P.W."/>
            <person name="Cui Y."/>
            <person name="Zhang H."/>
            <person name="O'Toole P.W."/>
        </authorList>
    </citation>
    <scope>NUCLEOTIDE SEQUENCE [LARGE SCALE GENOMIC DNA]</scope>
    <source>
        <strain evidence="1 2">DSM 19682</strain>
    </source>
</reference>
<dbReference type="Pfam" id="PF08282">
    <property type="entry name" value="Hydrolase_3"/>
    <property type="match status" value="1"/>
</dbReference>
<dbReference type="InterPro" id="IPR023214">
    <property type="entry name" value="HAD_sf"/>
</dbReference>
<accession>A0A0R1KAE0</accession>
<dbReference type="NCBIfam" id="TIGR00099">
    <property type="entry name" value="Cof-subfamily"/>
    <property type="match status" value="1"/>
</dbReference>
<sequence length="258" mass="28659">MNQYKIAFFDIDGTLAGHKTSEDNTILSRIPESAKVAIKQLRRAGIEPVIATGRNYGMIKDILADLDVDSFIANNGRYVVFDHQTIAHDTFDEAHLTAVVNYFMDNQIEFCFETVEKLYIYESSHFIGDGSMELEKIPDGIIPDNIIQLIVMNDDDVPETIPVDGIKMLKVARNVYDVTMNQSSKAIGIQEILTSMDIKAEETIAFGDEVNDLPMFDKVGFSVAMGDGNPDVLKVADYVTTGVYDDGILNACKDLELI</sequence>
<keyword evidence="2" id="KW-1185">Reference proteome</keyword>
<gene>
    <name evidence="1" type="ORF">FD03_GL001957</name>
</gene>
<dbReference type="GO" id="GO:0016791">
    <property type="term" value="F:phosphatase activity"/>
    <property type="evidence" value="ECO:0007669"/>
    <property type="project" value="TreeGrafter"/>
</dbReference>
<dbReference type="SUPFAM" id="SSF56784">
    <property type="entry name" value="HAD-like"/>
    <property type="match status" value="1"/>
</dbReference>
<dbReference type="Gene3D" id="3.30.1240.10">
    <property type="match status" value="1"/>
</dbReference>
<dbReference type="STRING" id="1423775.FD03_GL001957"/>
<dbReference type="InterPro" id="IPR000150">
    <property type="entry name" value="Cof"/>
</dbReference>
<dbReference type="PANTHER" id="PTHR10000:SF25">
    <property type="entry name" value="PHOSPHATASE YKRA-RELATED"/>
    <property type="match status" value="1"/>
</dbReference>
<evidence type="ECO:0000313" key="2">
    <source>
        <dbReference type="Proteomes" id="UP000051248"/>
    </source>
</evidence>
<dbReference type="Proteomes" id="UP000051248">
    <property type="component" value="Unassembled WGS sequence"/>
</dbReference>
<dbReference type="SFLD" id="SFLDS00003">
    <property type="entry name" value="Haloacid_Dehalogenase"/>
    <property type="match status" value="1"/>
</dbReference>
<dbReference type="PATRIC" id="fig|1423775.4.peg.1995"/>
<dbReference type="eggNOG" id="COG0561">
    <property type="taxonomic scope" value="Bacteria"/>
</dbReference>
<dbReference type="AlphaFoldDB" id="A0A0R1KAE0"/>
<dbReference type="RefSeq" id="WP_025024302.1">
    <property type="nucleotide sequence ID" value="NZ_AZDZ01000003.1"/>
</dbReference>
<dbReference type="GO" id="GO:0005829">
    <property type="term" value="C:cytosol"/>
    <property type="evidence" value="ECO:0007669"/>
    <property type="project" value="TreeGrafter"/>
</dbReference>
<dbReference type="InterPro" id="IPR006379">
    <property type="entry name" value="HAD-SF_hydro_IIB"/>
</dbReference>
<comment type="caution">
    <text evidence="1">The sequence shown here is derived from an EMBL/GenBank/DDBJ whole genome shotgun (WGS) entry which is preliminary data.</text>
</comment>
<proteinExistence type="predicted"/>